<reference evidence="1" key="1">
    <citation type="journal article" date="2021" name="PeerJ">
        <title>Extensive microbial diversity within the chicken gut microbiome revealed by metagenomics and culture.</title>
        <authorList>
            <person name="Gilroy R."/>
            <person name="Ravi A."/>
            <person name="Getino M."/>
            <person name="Pursley I."/>
            <person name="Horton D.L."/>
            <person name="Alikhan N.F."/>
            <person name="Baker D."/>
            <person name="Gharbi K."/>
            <person name="Hall N."/>
            <person name="Watson M."/>
            <person name="Adriaenssens E.M."/>
            <person name="Foster-Nyarko E."/>
            <person name="Jarju S."/>
            <person name="Secka A."/>
            <person name="Antonio M."/>
            <person name="Oren A."/>
            <person name="Chaudhuri R.R."/>
            <person name="La Ragione R."/>
            <person name="Hildebrand F."/>
            <person name="Pallen M.J."/>
        </authorList>
    </citation>
    <scope>NUCLEOTIDE SEQUENCE</scope>
    <source>
        <strain evidence="1">MalCec1-1739</strain>
    </source>
</reference>
<proteinExistence type="predicted"/>
<evidence type="ECO:0000313" key="2">
    <source>
        <dbReference type="Proteomes" id="UP000787625"/>
    </source>
</evidence>
<dbReference type="EMBL" id="DWUP01000090">
    <property type="protein sequence ID" value="HJD52950.1"/>
    <property type="molecule type" value="Genomic_DNA"/>
</dbReference>
<reference evidence="1" key="2">
    <citation type="submission" date="2021-04" db="EMBL/GenBank/DDBJ databases">
        <authorList>
            <person name="Gilroy R."/>
        </authorList>
    </citation>
    <scope>NUCLEOTIDE SEQUENCE</scope>
    <source>
        <strain evidence="1">MalCec1-1739</strain>
    </source>
</reference>
<comment type="caution">
    <text evidence="1">The sequence shown here is derived from an EMBL/GenBank/DDBJ whole genome shotgun (WGS) entry which is preliminary data.</text>
</comment>
<gene>
    <name evidence="1" type="ORF">IAA93_04400</name>
</gene>
<dbReference type="AlphaFoldDB" id="A0A9D2UIB9"/>
<protein>
    <submittedName>
        <fullName evidence="1">Uncharacterized protein</fullName>
    </submittedName>
</protein>
<name>A0A9D2UIB9_9BACT</name>
<organism evidence="1 2">
    <name type="scientific">Candidatus Avibacteroides avistercoris</name>
    <dbReference type="NCBI Taxonomy" id="2840690"/>
    <lineage>
        <taxon>Bacteria</taxon>
        <taxon>Pseudomonadati</taxon>
        <taxon>Bacteroidota</taxon>
        <taxon>Bacteroidia</taxon>
        <taxon>Bacteroidales</taxon>
        <taxon>Bacteroidaceae</taxon>
        <taxon>Bacteroidaceae incertae sedis</taxon>
        <taxon>Candidatus Avibacteroides</taxon>
    </lineage>
</organism>
<sequence length="150" mass="16989">MSKKENDYQLPSTVDGGQKGSVIDVYTFGNAELQNLNQVCDTVRQVTCTIAEAVKYVENVKLEIKRLDTQMQCFIAQTNANVERFKTAMPVLESQLNNISRRIDKITDEIIDNTHGSNMTKTDMEKQELLLNLLTNVNDSFNNMLAKILL</sequence>
<evidence type="ECO:0000313" key="1">
    <source>
        <dbReference type="EMBL" id="HJD52950.1"/>
    </source>
</evidence>
<accession>A0A9D2UIB9</accession>
<dbReference type="Proteomes" id="UP000787625">
    <property type="component" value="Unassembled WGS sequence"/>
</dbReference>